<gene>
    <name evidence="3" type="ORF">HDK90DRAFT_288289</name>
</gene>
<keyword evidence="2" id="KW-0472">Membrane</keyword>
<evidence type="ECO:0000313" key="3">
    <source>
        <dbReference type="EMBL" id="KAK8234071.1"/>
    </source>
</evidence>
<comment type="caution">
    <text evidence="3">The sequence shown here is derived from an EMBL/GenBank/DDBJ whole genome shotgun (WGS) entry which is preliminary data.</text>
</comment>
<reference evidence="3 4" key="1">
    <citation type="submission" date="2024-04" db="EMBL/GenBank/DDBJ databases">
        <title>Phyllosticta paracitricarpa is synonymous to the EU quarantine fungus P. citricarpa based on phylogenomic analyses.</title>
        <authorList>
            <consortium name="Lawrence Berkeley National Laboratory"/>
            <person name="Van Ingen-Buijs V.A."/>
            <person name="Van Westerhoven A.C."/>
            <person name="Haridas S."/>
            <person name="Skiadas P."/>
            <person name="Martin F."/>
            <person name="Groenewald J.Z."/>
            <person name="Crous P.W."/>
            <person name="Seidl M.F."/>
        </authorList>
    </citation>
    <scope>NUCLEOTIDE SEQUENCE [LARGE SCALE GENOMIC DNA]</scope>
    <source>
        <strain evidence="3 4">CBS 123374</strain>
    </source>
</reference>
<evidence type="ECO:0000313" key="4">
    <source>
        <dbReference type="Proteomes" id="UP001492380"/>
    </source>
</evidence>
<dbReference type="EMBL" id="JBBWRZ010000006">
    <property type="protein sequence ID" value="KAK8234071.1"/>
    <property type="molecule type" value="Genomic_DNA"/>
</dbReference>
<keyword evidence="4" id="KW-1185">Reference proteome</keyword>
<keyword evidence="2" id="KW-1133">Transmembrane helix</keyword>
<evidence type="ECO:0000256" key="2">
    <source>
        <dbReference type="SAM" id="Phobius"/>
    </source>
</evidence>
<feature type="transmembrane region" description="Helical" evidence="2">
    <location>
        <begin position="59"/>
        <end position="84"/>
    </location>
</feature>
<protein>
    <submittedName>
        <fullName evidence="3">Uncharacterized protein</fullName>
    </submittedName>
</protein>
<dbReference type="Proteomes" id="UP001492380">
    <property type="component" value="Unassembled WGS sequence"/>
</dbReference>
<proteinExistence type="predicted"/>
<keyword evidence="2" id="KW-0812">Transmembrane</keyword>
<evidence type="ECO:0000256" key="1">
    <source>
        <dbReference type="SAM" id="MobiDB-lite"/>
    </source>
</evidence>
<organism evidence="3 4">
    <name type="scientific">Phyllosticta capitalensis</name>
    <dbReference type="NCBI Taxonomy" id="121624"/>
    <lineage>
        <taxon>Eukaryota</taxon>
        <taxon>Fungi</taxon>
        <taxon>Dikarya</taxon>
        <taxon>Ascomycota</taxon>
        <taxon>Pezizomycotina</taxon>
        <taxon>Dothideomycetes</taxon>
        <taxon>Dothideomycetes incertae sedis</taxon>
        <taxon>Botryosphaeriales</taxon>
        <taxon>Phyllostictaceae</taxon>
        <taxon>Phyllosticta</taxon>
    </lineage>
</organism>
<feature type="region of interest" description="Disordered" evidence="1">
    <location>
        <begin position="92"/>
        <end position="120"/>
    </location>
</feature>
<accession>A0ABR1YNJ4</accession>
<sequence length="216" mass="23636">MAWAWQDPWACRHRGRSVVVVGHVYADGGSLSVQGHGAAVLAGGLVDWPAVVAVCRRCFLLLSLLLCCWPAVYAAAAGACFASFRFVSPRRVPTTGKKGQEDDARKSRNPGTQRNATHECSTDDTHGWMAGISDKWDTRRFALLGSPVVHSCVPASQPTQPCHGMPPIFFFFFLFPASRLGFAMESSTPRVAETYDMWATYVGRRGSMLRRGGKAR</sequence>
<name>A0ABR1YNJ4_9PEZI</name>